<proteinExistence type="predicted"/>
<reference evidence="2 3" key="1">
    <citation type="submission" date="2020-12" db="EMBL/GenBank/DDBJ databases">
        <title>FDA dAtabase for Regulatory Grade micrObial Sequences (FDA-ARGOS): Supporting development and validation of Infectious Disease Dx tests.</title>
        <authorList>
            <person name="Minogue T."/>
            <person name="Wolcott M."/>
            <person name="Wasieloski L."/>
            <person name="Aguilar W."/>
            <person name="Moore D."/>
            <person name="Jaissle J."/>
            <person name="Tallon L."/>
            <person name="Sadzewicz L."/>
            <person name="Zhao X."/>
            <person name="Boylan J."/>
            <person name="Ott S."/>
            <person name="Bowen H."/>
            <person name="Vavikolanu K."/>
            <person name="Mehta A."/>
            <person name="Aluvathingal J."/>
            <person name="Nadendla S."/>
            <person name="Yan Y."/>
            <person name="Sichtig H."/>
        </authorList>
    </citation>
    <scope>NUCLEOTIDE SEQUENCE [LARGE SCALE GENOMIC DNA]</scope>
    <source>
        <strain evidence="2 3">FDAARGOS_949</strain>
    </source>
</reference>
<sequence>MRDEIVKYLGTVMDSTAKTIAARIAQPHFDVAKELNKMHADGVVERQKRTGGGNEYLYWLAGTPRATGPSPAELAAKNSVPFPPAAPAAAIPIAGEQPPADPVVVQELLAELEAERSTSARLRQEAETALTSLQAAIATVERLKQNNAQLERKIDDLTLGPPGSKGPVFFTVGRNCDSKRHTSIEKARKRANALVRSERETEVHVCAPVGRVVRGVEWVGK</sequence>
<dbReference type="Proteomes" id="UP000594892">
    <property type="component" value="Chromosome 2"/>
</dbReference>
<name>A0AAQ0BTI7_BURGL</name>
<dbReference type="AlphaFoldDB" id="A0AAQ0BTI7"/>
<feature type="coiled-coil region" evidence="1">
    <location>
        <begin position="105"/>
        <end position="160"/>
    </location>
</feature>
<accession>A0AAQ0BTI7</accession>
<dbReference type="RefSeq" id="WP_015876062.1">
    <property type="nucleotide sequence ID" value="NZ_CP033641.1"/>
</dbReference>
<evidence type="ECO:0000313" key="2">
    <source>
        <dbReference type="EMBL" id="QPQ93188.1"/>
    </source>
</evidence>
<dbReference type="EMBL" id="CP065601">
    <property type="protein sequence ID" value="QPQ93188.1"/>
    <property type="molecule type" value="Genomic_DNA"/>
</dbReference>
<dbReference type="GeneID" id="45698339"/>
<gene>
    <name evidence="2" type="ORF">I6H06_12955</name>
</gene>
<organism evidence="2 3">
    <name type="scientific">Burkholderia glumae</name>
    <name type="common">Pseudomonas glumae</name>
    <dbReference type="NCBI Taxonomy" id="337"/>
    <lineage>
        <taxon>Bacteria</taxon>
        <taxon>Pseudomonadati</taxon>
        <taxon>Pseudomonadota</taxon>
        <taxon>Betaproteobacteria</taxon>
        <taxon>Burkholderiales</taxon>
        <taxon>Burkholderiaceae</taxon>
        <taxon>Burkholderia</taxon>
    </lineage>
</organism>
<evidence type="ECO:0000313" key="3">
    <source>
        <dbReference type="Proteomes" id="UP000594892"/>
    </source>
</evidence>
<protein>
    <submittedName>
        <fullName evidence="2">1-pyrroline-5-carboxylate dehydrogenase</fullName>
    </submittedName>
</protein>
<keyword evidence="1" id="KW-0175">Coiled coil</keyword>
<evidence type="ECO:0000256" key="1">
    <source>
        <dbReference type="SAM" id="Coils"/>
    </source>
</evidence>